<dbReference type="GO" id="GO:0030272">
    <property type="term" value="F:5-formyltetrahydrofolate cyclo-ligase activity"/>
    <property type="evidence" value="ECO:0007669"/>
    <property type="project" value="UniProtKB-EC"/>
</dbReference>
<feature type="domain" description="C2H2-type" evidence="7">
    <location>
        <begin position="42"/>
        <end position="64"/>
    </location>
</feature>
<evidence type="ECO:0000256" key="6">
    <source>
        <dbReference type="SAM" id="MobiDB-lite"/>
    </source>
</evidence>
<sequence>MLILSSYSDSNKVTSGLVCVCLVLIFILIDHVDSVPRPNDKVLCPVCNKVLTRRRMSTHLDRVHPLYHYNDFKIAHLETVDAGQMGSVEVARELNSEETRLLQEQIRRDGLLPTTTKRFSILDDLYGVKTEKPGVVASTRKVIIPRGREHLRPYKFRTSAKGFVSKDFIRKKEEEKEDFLKLQKVWYRKLRQIEAKKRPKVDDGFDAIEETFRNSLNDKETTTLFDEIRDRHDAILPMRKFSLQQYAASNEDSSDIDESSEFYSVRKLKTTVTTSTEAPNIQTYFQPDPTVAAPTPIPVQEWQDLQIDSSKINKGPRLGKEKVACPHCGGLYSQRGLKRHMKSAHPDAGIPSVTAAIRPGLSQPPVPPPPRITQPPPPKQLDLYYRFVHQRGRNTSVPRYTKLKLRSSIDKLIKMMPREHKKLESAMVRGRLLNHPEYKNAKRIAIYISKNDEIDTLQLLDDICSNRKKVCYTPWYQNLFGPDMRMLRLFHPDDMKMFKKTKEGILVYEKPWLSRDALKTEGGLDLIIVPGRVFTMEGKRLGRHGDLYDAFLHAAKKVSPHCKTIGLAFGKQIVDDFTVHELVDPNEARPVCMDYILYDLNFKRLVALNGQTPIAPTPYIDDEMDDQDFYDEYDEDEEEAAKHQAEYAKNYMDRDVPRGPHHN</sequence>
<keyword evidence="3" id="KW-0067">ATP-binding</keyword>
<name>A0A8D9E3L0_9HEMI</name>
<evidence type="ECO:0000256" key="3">
    <source>
        <dbReference type="ARBA" id="ARBA00022840"/>
    </source>
</evidence>
<feature type="compositionally biased region" description="Pro residues" evidence="6">
    <location>
        <begin position="362"/>
        <end position="376"/>
    </location>
</feature>
<dbReference type="Gene3D" id="3.40.50.10420">
    <property type="entry name" value="NagB/RpiA/CoA transferase-like"/>
    <property type="match status" value="1"/>
</dbReference>
<evidence type="ECO:0000313" key="8">
    <source>
        <dbReference type="EMBL" id="CAG6738104.1"/>
    </source>
</evidence>
<evidence type="ECO:0000256" key="2">
    <source>
        <dbReference type="ARBA" id="ARBA00022741"/>
    </source>
</evidence>
<dbReference type="InterPro" id="IPR037171">
    <property type="entry name" value="NagB/RpiA_transferase-like"/>
</dbReference>
<accession>A0A8D9E3L0</accession>
<comment type="similarity">
    <text evidence="1">Belongs to the 5-formyltetrahydrofolate cyclo-ligase family.</text>
</comment>
<dbReference type="PANTHER" id="PTHR23407">
    <property type="entry name" value="ATPASE INHIBITOR/5-FORMYLTETRAHYDROFOLATE CYCLO-LIGASE"/>
    <property type="match status" value="1"/>
</dbReference>
<feature type="domain" description="C2H2-type" evidence="7">
    <location>
        <begin position="323"/>
        <end position="345"/>
    </location>
</feature>
<dbReference type="SMART" id="SM00355">
    <property type="entry name" value="ZnF_C2H2"/>
    <property type="match status" value="2"/>
</dbReference>
<dbReference type="GO" id="GO:0005739">
    <property type="term" value="C:mitochondrion"/>
    <property type="evidence" value="ECO:0007669"/>
    <property type="project" value="TreeGrafter"/>
</dbReference>
<dbReference type="Pfam" id="PF01812">
    <property type="entry name" value="5-FTHF_cyc-lig"/>
    <property type="match status" value="1"/>
</dbReference>
<dbReference type="GO" id="GO:0009396">
    <property type="term" value="P:folic acid-containing compound biosynthetic process"/>
    <property type="evidence" value="ECO:0007669"/>
    <property type="project" value="TreeGrafter"/>
</dbReference>
<evidence type="ECO:0000259" key="7">
    <source>
        <dbReference type="SMART" id="SM00355"/>
    </source>
</evidence>
<comment type="catalytic activity">
    <reaction evidence="4">
        <text>(6S)-5-formyl-5,6,7,8-tetrahydrofolate + ATP = (6R)-5,10-methenyltetrahydrofolate + ADP + phosphate</text>
        <dbReference type="Rhea" id="RHEA:10488"/>
        <dbReference type="ChEBI" id="CHEBI:30616"/>
        <dbReference type="ChEBI" id="CHEBI:43474"/>
        <dbReference type="ChEBI" id="CHEBI:57455"/>
        <dbReference type="ChEBI" id="CHEBI:57457"/>
        <dbReference type="ChEBI" id="CHEBI:456216"/>
        <dbReference type="EC" id="6.3.3.2"/>
    </reaction>
</comment>
<dbReference type="SUPFAM" id="SSF100950">
    <property type="entry name" value="NagB/RpiA/CoA transferase-like"/>
    <property type="match status" value="1"/>
</dbReference>
<dbReference type="PANTHER" id="PTHR23407:SF1">
    <property type="entry name" value="5-FORMYLTETRAHYDROFOLATE CYCLO-LIGASE"/>
    <property type="match status" value="1"/>
</dbReference>
<organism evidence="8">
    <name type="scientific">Cacopsylla melanoneura</name>
    <dbReference type="NCBI Taxonomy" id="428564"/>
    <lineage>
        <taxon>Eukaryota</taxon>
        <taxon>Metazoa</taxon>
        <taxon>Ecdysozoa</taxon>
        <taxon>Arthropoda</taxon>
        <taxon>Hexapoda</taxon>
        <taxon>Insecta</taxon>
        <taxon>Pterygota</taxon>
        <taxon>Neoptera</taxon>
        <taxon>Paraneoptera</taxon>
        <taxon>Hemiptera</taxon>
        <taxon>Sternorrhyncha</taxon>
        <taxon>Psylloidea</taxon>
        <taxon>Psyllidae</taxon>
        <taxon>Psyllinae</taxon>
        <taxon>Cacopsylla</taxon>
    </lineage>
</organism>
<dbReference type="GO" id="GO:0035999">
    <property type="term" value="P:tetrahydrofolate interconversion"/>
    <property type="evidence" value="ECO:0007669"/>
    <property type="project" value="TreeGrafter"/>
</dbReference>
<dbReference type="AlphaFoldDB" id="A0A8D9E3L0"/>
<reference evidence="8" key="1">
    <citation type="submission" date="2021-05" db="EMBL/GenBank/DDBJ databases">
        <authorList>
            <person name="Alioto T."/>
            <person name="Alioto T."/>
            <person name="Gomez Garrido J."/>
        </authorList>
    </citation>
    <scope>NUCLEOTIDE SEQUENCE</scope>
</reference>
<dbReference type="EMBL" id="HBUF01406215">
    <property type="protein sequence ID" value="CAG6738104.1"/>
    <property type="molecule type" value="Transcribed_RNA"/>
</dbReference>
<protein>
    <recommendedName>
        <fullName evidence="5">5-formyltetrahydrofolate cyclo-ligase</fullName>
        <ecNumber evidence="5">6.3.3.2</ecNumber>
    </recommendedName>
</protein>
<dbReference type="InterPro" id="IPR002698">
    <property type="entry name" value="FTHF_cligase"/>
</dbReference>
<dbReference type="InterPro" id="IPR013087">
    <property type="entry name" value="Znf_C2H2_type"/>
</dbReference>
<dbReference type="GO" id="GO:0005524">
    <property type="term" value="F:ATP binding"/>
    <property type="evidence" value="ECO:0007669"/>
    <property type="project" value="UniProtKB-KW"/>
</dbReference>
<keyword evidence="2" id="KW-0547">Nucleotide-binding</keyword>
<evidence type="ECO:0000256" key="1">
    <source>
        <dbReference type="ARBA" id="ARBA00010638"/>
    </source>
</evidence>
<proteinExistence type="inferred from homology"/>
<dbReference type="EC" id="6.3.3.2" evidence="5"/>
<feature type="region of interest" description="Disordered" evidence="6">
    <location>
        <begin position="357"/>
        <end position="376"/>
    </location>
</feature>
<evidence type="ECO:0000256" key="5">
    <source>
        <dbReference type="ARBA" id="ARBA00038966"/>
    </source>
</evidence>
<dbReference type="InterPro" id="IPR024185">
    <property type="entry name" value="FTHF_cligase-like_sf"/>
</dbReference>
<keyword evidence="8" id="KW-0436">Ligase</keyword>
<evidence type="ECO:0000256" key="4">
    <source>
        <dbReference type="ARBA" id="ARBA00036539"/>
    </source>
</evidence>